<dbReference type="Pfam" id="PF00903">
    <property type="entry name" value="Glyoxalase"/>
    <property type="match status" value="1"/>
</dbReference>
<evidence type="ECO:0000259" key="1">
    <source>
        <dbReference type="Pfam" id="PF00903"/>
    </source>
</evidence>
<dbReference type="PANTHER" id="PTHR33990:SF1">
    <property type="entry name" value="PROTEIN YJDN"/>
    <property type="match status" value="1"/>
</dbReference>
<dbReference type="Proteomes" id="UP001500190">
    <property type="component" value="Unassembled WGS sequence"/>
</dbReference>
<feature type="domain" description="Glyoxalase/fosfomycin resistance/dioxygenase" evidence="1">
    <location>
        <begin position="5"/>
        <end position="130"/>
    </location>
</feature>
<accession>A0ABN2EH02</accession>
<comment type="caution">
    <text evidence="2">The sequence shown here is derived from an EMBL/GenBank/DDBJ whole genome shotgun (WGS) entry which is preliminary data.</text>
</comment>
<sequence>MASRLNPYIQFQNEARAAMEFYQGVFGGEVSSNTFKEFGSGHGPEDDELLMHSQLETPSGFTLMAADTPQGMSYNPGENISISLSGDGDELRDYYAKLSEGGKVTVPLEKQMWGDEFGMVTDKFGINWMVNIAG</sequence>
<organism evidence="2 3">
    <name type="scientific">Kribbella karoonensis</name>
    <dbReference type="NCBI Taxonomy" id="324851"/>
    <lineage>
        <taxon>Bacteria</taxon>
        <taxon>Bacillati</taxon>
        <taxon>Actinomycetota</taxon>
        <taxon>Actinomycetes</taxon>
        <taxon>Propionibacteriales</taxon>
        <taxon>Kribbellaceae</taxon>
        <taxon>Kribbella</taxon>
    </lineage>
</organism>
<dbReference type="InterPro" id="IPR028973">
    <property type="entry name" value="PhnB-like"/>
</dbReference>
<evidence type="ECO:0000313" key="3">
    <source>
        <dbReference type="Proteomes" id="UP001500190"/>
    </source>
</evidence>
<dbReference type="InterPro" id="IPR004360">
    <property type="entry name" value="Glyas_Fos-R_dOase_dom"/>
</dbReference>
<dbReference type="PANTHER" id="PTHR33990">
    <property type="entry name" value="PROTEIN YJDN-RELATED"/>
    <property type="match status" value="1"/>
</dbReference>
<dbReference type="SUPFAM" id="SSF54593">
    <property type="entry name" value="Glyoxalase/Bleomycin resistance protein/Dihydroxybiphenyl dioxygenase"/>
    <property type="match status" value="1"/>
</dbReference>
<dbReference type="InterPro" id="IPR029068">
    <property type="entry name" value="Glyas_Bleomycin-R_OHBP_Dase"/>
</dbReference>
<gene>
    <name evidence="2" type="ORF">GCM10009742_59090</name>
</gene>
<dbReference type="CDD" id="cd06588">
    <property type="entry name" value="PhnB_like"/>
    <property type="match status" value="1"/>
</dbReference>
<protein>
    <submittedName>
        <fullName evidence="2">VOC family protein</fullName>
    </submittedName>
</protein>
<name>A0ABN2EH02_9ACTN</name>
<evidence type="ECO:0000313" key="2">
    <source>
        <dbReference type="EMBL" id="GAA1602925.1"/>
    </source>
</evidence>
<reference evidence="2 3" key="1">
    <citation type="journal article" date="2019" name="Int. J. Syst. Evol. Microbiol.">
        <title>The Global Catalogue of Microorganisms (GCM) 10K type strain sequencing project: providing services to taxonomists for standard genome sequencing and annotation.</title>
        <authorList>
            <consortium name="The Broad Institute Genomics Platform"/>
            <consortium name="The Broad Institute Genome Sequencing Center for Infectious Disease"/>
            <person name="Wu L."/>
            <person name="Ma J."/>
        </authorList>
    </citation>
    <scope>NUCLEOTIDE SEQUENCE [LARGE SCALE GENOMIC DNA]</scope>
    <source>
        <strain evidence="2 3">JCM 14304</strain>
    </source>
</reference>
<keyword evidence="3" id="KW-1185">Reference proteome</keyword>
<dbReference type="Gene3D" id="3.10.180.10">
    <property type="entry name" value="2,3-Dihydroxybiphenyl 1,2-Dioxygenase, domain 1"/>
    <property type="match status" value="1"/>
</dbReference>
<dbReference type="RefSeq" id="WP_344197201.1">
    <property type="nucleotide sequence ID" value="NZ_BAAAND010000009.1"/>
</dbReference>
<proteinExistence type="predicted"/>
<dbReference type="EMBL" id="BAAAND010000009">
    <property type="protein sequence ID" value="GAA1602925.1"/>
    <property type="molecule type" value="Genomic_DNA"/>
</dbReference>